<keyword evidence="7" id="KW-1185">Reference proteome</keyword>
<evidence type="ECO:0000259" key="5">
    <source>
        <dbReference type="Pfam" id="PF01565"/>
    </source>
</evidence>
<dbReference type="Gene3D" id="3.30.465.10">
    <property type="match status" value="2"/>
</dbReference>
<dbReference type="GeneID" id="63838520"/>
<gene>
    <name evidence="6" type="ORF">M406DRAFT_338830</name>
</gene>
<proteinExistence type="inferred from homology"/>
<comment type="caution">
    <text evidence="6">The sequence shown here is derived from an EMBL/GenBank/DDBJ whole genome shotgun (WGS) entry which is preliminary data.</text>
</comment>
<dbReference type="Pfam" id="PF01565">
    <property type="entry name" value="FAD_binding_4"/>
    <property type="match status" value="1"/>
</dbReference>
<dbReference type="RefSeq" id="XP_040776310.1">
    <property type="nucleotide sequence ID" value="XM_040921391.1"/>
</dbReference>
<evidence type="ECO:0000256" key="3">
    <source>
        <dbReference type="ARBA" id="ARBA00022827"/>
    </source>
</evidence>
<dbReference type="InterPro" id="IPR006094">
    <property type="entry name" value="Oxid_FAD_bind_N"/>
</dbReference>
<reference evidence="6" key="1">
    <citation type="journal article" date="2020" name="Phytopathology">
        <title>Genome sequence of the chestnut blight fungus Cryphonectria parasitica EP155: A fundamental resource for an archetypical invasive plant pathogen.</title>
        <authorList>
            <person name="Crouch J.A."/>
            <person name="Dawe A."/>
            <person name="Aerts A."/>
            <person name="Barry K."/>
            <person name="Churchill A.C.L."/>
            <person name="Grimwood J."/>
            <person name="Hillman B."/>
            <person name="Milgroom M.G."/>
            <person name="Pangilinan J."/>
            <person name="Smith M."/>
            <person name="Salamov A."/>
            <person name="Schmutz J."/>
            <person name="Yadav J."/>
            <person name="Grigoriev I.V."/>
            <person name="Nuss D."/>
        </authorList>
    </citation>
    <scope>NUCLEOTIDE SEQUENCE</scope>
    <source>
        <strain evidence="6">EP155</strain>
    </source>
</reference>
<dbReference type="SUPFAM" id="SSF56176">
    <property type="entry name" value="FAD-binding/transporter-associated domain-like"/>
    <property type="match status" value="1"/>
</dbReference>
<dbReference type="GO" id="GO:0050660">
    <property type="term" value="F:flavin adenine dinucleotide binding"/>
    <property type="evidence" value="ECO:0007669"/>
    <property type="project" value="InterPro"/>
</dbReference>
<sequence length="431" mass="45277">MEHIDGSYRFCWIGPRQVGSVSAALDPWCIAQPQTAQDVSAILTVLIDNSCPFGVRGGGHGSWHGSNSVSQGVTIDFGFMNTTTYNSTSNIVSVAPAGALAGTVGAGGFLLEDGDSFHSASHGMSCDRIQNFEFVLANGSIMNANVDDNPDLWLALKGGSANFGLITRFAIESPNTSDPVIWGGLLEYELALGDAVLDAMVTFNDNVPDDQNTLSIVYWAYTSTAGGMVPDVALENTLAEASPAATDVYLNISGITSNTLRKVDLTTITHYLGAGEPPGYCDFWYTLLLPNSAEVMKYAAKAHENAVKELAMAMTAAASEFCTFCMFQPLNNLIVQHGADKGGNVLGLDATLDGANEVLFLATLAVKGEGKEAGGPAHNAELDGLGGHDPLSSAGPEAIAKMWTASAKYDPGGVFQSLGTTGFKILNMMYD</sequence>
<keyword evidence="3" id="KW-0274">FAD</keyword>
<keyword evidence="2" id="KW-0285">Flavoprotein</keyword>
<dbReference type="AlphaFoldDB" id="A0A9P5CND7"/>
<dbReference type="Proteomes" id="UP000803844">
    <property type="component" value="Unassembled WGS sequence"/>
</dbReference>
<evidence type="ECO:0000256" key="2">
    <source>
        <dbReference type="ARBA" id="ARBA00022630"/>
    </source>
</evidence>
<dbReference type="PANTHER" id="PTHR42973">
    <property type="entry name" value="BINDING OXIDOREDUCTASE, PUTATIVE (AFU_ORTHOLOGUE AFUA_1G17690)-RELATED"/>
    <property type="match status" value="1"/>
</dbReference>
<protein>
    <submittedName>
        <fullName evidence="6">FAD-binding domain-containing protein</fullName>
    </submittedName>
</protein>
<dbReference type="GO" id="GO:0016491">
    <property type="term" value="F:oxidoreductase activity"/>
    <property type="evidence" value="ECO:0007669"/>
    <property type="project" value="UniProtKB-KW"/>
</dbReference>
<evidence type="ECO:0000313" key="6">
    <source>
        <dbReference type="EMBL" id="KAF3765349.1"/>
    </source>
</evidence>
<comment type="similarity">
    <text evidence="1">Belongs to the oxygen-dependent FAD-linked oxidoreductase family.</text>
</comment>
<dbReference type="OrthoDB" id="2151789at2759"/>
<feature type="domain" description="FAD linked oxidase N-terminal" evidence="5">
    <location>
        <begin position="29"/>
        <end position="96"/>
    </location>
</feature>
<accession>A0A9P5CND7</accession>
<evidence type="ECO:0000256" key="1">
    <source>
        <dbReference type="ARBA" id="ARBA00005466"/>
    </source>
</evidence>
<dbReference type="EMBL" id="MU032347">
    <property type="protein sequence ID" value="KAF3765349.1"/>
    <property type="molecule type" value="Genomic_DNA"/>
</dbReference>
<evidence type="ECO:0000313" key="7">
    <source>
        <dbReference type="Proteomes" id="UP000803844"/>
    </source>
</evidence>
<dbReference type="InterPro" id="IPR016169">
    <property type="entry name" value="FAD-bd_PCMH_sub2"/>
</dbReference>
<dbReference type="PANTHER" id="PTHR42973:SF53">
    <property type="entry name" value="FAD-BINDING PCMH-TYPE DOMAIN-CONTAINING PROTEIN-RELATED"/>
    <property type="match status" value="1"/>
</dbReference>
<organism evidence="6 7">
    <name type="scientific">Cryphonectria parasitica (strain ATCC 38755 / EP155)</name>
    <dbReference type="NCBI Taxonomy" id="660469"/>
    <lineage>
        <taxon>Eukaryota</taxon>
        <taxon>Fungi</taxon>
        <taxon>Dikarya</taxon>
        <taxon>Ascomycota</taxon>
        <taxon>Pezizomycotina</taxon>
        <taxon>Sordariomycetes</taxon>
        <taxon>Sordariomycetidae</taxon>
        <taxon>Diaporthales</taxon>
        <taxon>Cryphonectriaceae</taxon>
        <taxon>Cryphonectria-Endothia species complex</taxon>
        <taxon>Cryphonectria</taxon>
    </lineage>
</organism>
<name>A0A9P5CND7_CRYP1</name>
<dbReference type="InterPro" id="IPR050416">
    <property type="entry name" value="FAD-linked_Oxidoreductase"/>
</dbReference>
<dbReference type="InterPro" id="IPR036318">
    <property type="entry name" value="FAD-bd_PCMH-like_sf"/>
</dbReference>
<keyword evidence="4" id="KW-0560">Oxidoreductase</keyword>
<evidence type="ECO:0000256" key="4">
    <source>
        <dbReference type="ARBA" id="ARBA00023002"/>
    </source>
</evidence>